<evidence type="ECO:0000313" key="2">
    <source>
        <dbReference type="EMBL" id="RNL80701.1"/>
    </source>
</evidence>
<name>A0A3N0DYR1_9ACTN</name>
<accession>A0A3N0DYR1</accession>
<evidence type="ECO:0000313" key="3">
    <source>
        <dbReference type="Proteomes" id="UP000269198"/>
    </source>
</evidence>
<keyword evidence="3" id="KW-1185">Reference proteome</keyword>
<feature type="region of interest" description="Disordered" evidence="1">
    <location>
        <begin position="231"/>
        <end position="303"/>
    </location>
</feature>
<protein>
    <submittedName>
        <fullName evidence="2">Uncharacterized protein</fullName>
    </submittedName>
</protein>
<proteinExistence type="predicted"/>
<dbReference type="AlphaFoldDB" id="A0A3N0DYR1"/>
<dbReference type="Proteomes" id="UP000269198">
    <property type="component" value="Unassembled WGS sequence"/>
</dbReference>
<feature type="region of interest" description="Disordered" evidence="1">
    <location>
        <begin position="376"/>
        <end position="398"/>
    </location>
</feature>
<evidence type="ECO:0000256" key="1">
    <source>
        <dbReference type="SAM" id="MobiDB-lite"/>
    </source>
</evidence>
<feature type="compositionally biased region" description="Pro residues" evidence="1">
    <location>
        <begin position="279"/>
        <end position="288"/>
    </location>
</feature>
<comment type="caution">
    <text evidence="2">The sequence shown here is derived from an EMBL/GenBank/DDBJ whole genome shotgun (WGS) entry which is preliminary data.</text>
</comment>
<dbReference type="EMBL" id="RJMB01000035">
    <property type="protein sequence ID" value="RNL80701.1"/>
    <property type="molecule type" value="Genomic_DNA"/>
</dbReference>
<organism evidence="2 3">
    <name type="scientific">Halostreptopolyspora alba</name>
    <dbReference type="NCBI Taxonomy" id="2487137"/>
    <lineage>
        <taxon>Bacteria</taxon>
        <taxon>Bacillati</taxon>
        <taxon>Actinomycetota</taxon>
        <taxon>Actinomycetes</taxon>
        <taxon>Streptosporangiales</taxon>
        <taxon>Nocardiopsidaceae</taxon>
        <taxon>Halostreptopolyspora</taxon>
    </lineage>
</organism>
<gene>
    <name evidence="2" type="ORF">EFW17_22455</name>
</gene>
<sequence>MSNEARNYVRRLHLSGRGSTGRGSPHVKFVASEIADRAADDASGIKSWGISTGALADETHISERHIRDYLDILVEHGLVSVLDRFDSRGRQTSSCFVVHGPWDLFGGAGTPFPEVTYSKGRPRLDETRPIEVTNQRWAELEQRFSAMAQDYGTLPSGTPRARWRVGCRAHGITTWWGVGRTVLHSDRVATVIAARDRDGRTPVSPQVCLRYSDDTESFWVAITDLTQRSVENTSSYGGDSFVIPLAGGDDTSDTPGDDTSDTPGDDTSDTPRSSSQHPLHPPQAPSPRSPQEEEGSLPREDGDGAAAAVGVLDRALAAWPGGHRRPVAAERARLVERIAAELSSGAAEEDVVYHLSRDLEPSRVSTTAVQVVMGRTKSPRWGRDPRPASQAPHSAPEAGRAKCGLHAYATVPCGQCRADFQVGDVQALRAELDRRGVQQRPDLAKLLAAPV</sequence>
<reference evidence="2 3" key="1">
    <citation type="submission" date="2018-11" db="EMBL/GenBank/DDBJ databases">
        <title>The genome draft of YIM 96095.</title>
        <authorList>
            <person name="Tang S.-K."/>
            <person name="Chunyu W.-X."/>
            <person name="Feng Y.-Z."/>
        </authorList>
    </citation>
    <scope>NUCLEOTIDE SEQUENCE [LARGE SCALE GENOMIC DNA]</scope>
    <source>
        <strain evidence="2 3">YIM 96095</strain>
    </source>
</reference>
<feature type="compositionally biased region" description="Acidic residues" evidence="1">
    <location>
        <begin position="250"/>
        <end position="268"/>
    </location>
</feature>